<organism evidence="2 3">
    <name type="scientific">Clostridium puniceum</name>
    <dbReference type="NCBI Taxonomy" id="29367"/>
    <lineage>
        <taxon>Bacteria</taxon>
        <taxon>Bacillati</taxon>
        <taxon>Bacillota</taxon>
        <taxon>Clostridia</taxon>
        <taxon>Eubacteriales</taxon>
        <taxon>Clostridiaceae</taxon>
        <taxon>Clostridium</taxon>
    </lineage>
</organism>
<dbReference type="GO" id="GO:0003677">
    <property type="term" value="F:DNA binding"/>
    <property type="evidence" value="ECO:0007669"/>
    <property type="project" value="InterPro"/>
</dbReference>
<dbReference type="EMBL" id="LZZM01000045">
    <property type="protein sequence ID" value="OOM81842.1"/>
    <property type="molecule type" value="Genomic_DNA"/>
</dbReference>
<dbReference type="Pfam" id="PF01381">
    <property type="entry name" value="HTH_3"/>
    <property type="match status" value="1"/>
</dbReference>
<dbReference type="PROSITE" id="PS50943">
    <property type="entry name" value="HTH_CROC1"/>
    <property type="match status" value="1"/>
</dbReference>
<dbReference type="SUPFAM" id="SSF47413">
    <property type="entry name" value="lambda repressor-like DNA-binding domains"/>
    <property type="match status" value="1"/>
</dbReference>
<dbReference type="CDD" id="cd00093">
    <property type="entry name" value="HTH_XRE"/>
    <property type="match status" value="1"/>
</dbReference>
<dbReference type="RefSeq" id="WP_077846085.1">
    <property type="nucleotide sequence ID" value="NZ_LZZM01000045.1"/>
</dbReference>
<sequence length="127" mass="15108">MFKERLRSYRENELKLSTKREMAEKIGVSEQLYAMVERGDRLPSNDFLRKLVLYSNMPEEYWRYGIQSETDLIAKRKQFKSIENTTLELIDEGYITDINFSKDVEDLLITALKADIQHLLLRKNNKD</sequence>
<name>A0A1S8TW81_9CLOT</name>
<dbReference type="Gene3D" id="1.10.260.40">
    <property type="entry name" value="lambda repressor-like DNA-binding domains"/>
    <property type="match status" value="1"/>
</dbReference>
<gene>
    <name evidence="2" type="ORF">CLPUN_08040</name>
</gene>
<dbReference type="InterPro" id="IPR010982">
    <property type="entry name" value="Lambda_DNA-bd_dom_sf"/>
</dbReference>
<comment type="caution">
    <text evidence="2">The sequence shown here is derived from an EMBL/GenBank/DDBJ whole genome shotgun (WGS) entry which is preliminary data.</text>
</comment>
<dbReference type="Proteomes" id="UP000190890">
    <property type="component" value="Unassembled WGS sequence"/>
</dbReference>
<protein>
    <submittedName>
        <fullName evidence="2">Helix-turn-helix domain protein</fullName>
    </submittedName>
</protein>
<keyword evidence="3" id="KW-1185">Reference proteome</keyword>
<accession>A0A1S8TW81</accession>
<dbReference type="SMART" id="SM00530">
    <property type="entry name" value="HTH_XRE"/>
    <property type="match status" value="1"/>
</dbReference>
<evidence type="ECO:0000313" key="2">
    <source>
        <dbReference type="EMBL" id="OOM81842.1"/>
    </source>
</evidence>
<dbReference type="AlphaFoldDB" id="A0A1S8TW81"/>
<dbReference type="OrthoDB" id="1906417at2"/>
<feature type="domain" description="HTH cro/C1-type" evidence="1">
    <location>
        <begin position="18"/>
        <end position="62"/>
    </location>
</feature>
<proteinExistence type="predicted"/>
<reference evidence="2 3" key="1">
    <citation type="submission" date="2016-05" db="EMBL/GenBank/DDBJ databases">
        <title>Microbial solvent formation.</title>
        <authorList>
            <person name="Poehlein A."/>
            <person name="Montoya Solano J.D."/>
            <person name="Flitsch S."/>
            <person name="Krabben P."/>
            <person name="Duerre P."/>
            <person name="Daniel R."/>
        </authorList>
    </citation>
    <scope>NUCLEOTIDE SEQUENCE [LARGE SCALE GENOMIC DNA]</scope>
    <source>
        <strain evidence="2 3">DSM 2619</strain>
    </source>
</reference>
<dbReference type="InterPro" id="IPR001387">
    <property type="entry name" value="Cro/C1-type_HTH"/>
</dbReference>
<evidence type="ECO:0000259" key="1">
    <source>
        <dbReference type="PROSITE" id="PS50943"/>
    </source>
</evidence>
<evidence type="ECO:0000313" key="3">
    <source>
        <dbReference type="Proteomes" id="UP000190890"/>
    </source>
</evidence>